<dbReference type="AlphaFoldDB" id="R4Z6L5"/>
<dbReference type="Pfam" id="PF14437">
    <property type="entry name" value="MafB19-deam"/>
    <property type="match status" value="1"/>
</dbReference>
<dbReference type="InterPro" id="IPR016193">
    <property type="entry name" value="Cytidine_deaminase-like"/>
</dbReference>
<dbReference type="HOGENOM" id="CLU_025810_3_2_11"/>
<comment type="caution">
    <text evidence="8">The sequence shown here is derived from an EMBL/GenBank/DDBJ whole genome shotgun (WGS) entry which is preliminary data.</text>
</comment>
<dbReference type="SUPFAM" id="SSF53927">
    <property type="entry name" value="Cytidine deaminase-like"/>
    <property type="match status" value="1"/>
</dbReference>
<dbReference type="PROSITE" id="PS51747">
    <property type="entry name" value="CYT_DCMP_DEAMINASES_2"/>
    <property type="match status" value="1"/>
</dbReference>
<comment type="catalytic activity">
    <reaction evidence="5 6">
        <text>adenosine(34) in tRNA + H2O + H(+) = inosine(34) in tRNA + NH4(+)</text>
        <dbReference type="Rhea" id="RHEA:43168"/>
        <dbReference type="Rhea" id="RHEA-COMP:10373"/>
        <dbReference type="Rhea" id="RHEA-COMP:10374"/>
        <dbReference type="ChEBI" id="CHEBI:15377"/>
        <dbReference type="ChEBI" id="CHEBI:15378"/>
        <dbReference type="ChEBI" id="CHEBI:28938"/>
        <dbReference type="ChEBI" id="CHEBI:74411"/>
        <dbReference type="ChEBI" id="CHEBI:82852"/>
        <dbReference type="EC" id="3.5.4.33"/>
    </reaction>
</comment>
<dbReference type="PANTHER" id="PTHR11079">
    <property type="entry name" value="CYTOSINE DEAMINASE FAMILY MEMBER"/>
    <property type="match status" value="1"/>
</dbReference>
<dbReference type="HAMAP" id="MF_00972">
    <property type="entry name" value="tRNA_aden_deaminase"/>
    <property type="match status" value="1"/>
</dbReference>
<feature type="domain" description="CMP/dCMP-type deaminase" evidence="7">
    <location>
        <begin position="17"/>
        <end position="142"/>
    </location>
</feature>
<dbReference type="GO" id="GO:0052717">
    <property type="term" value="F:tRNA-specific adenosine-34 deaminase activity"/>
    <property type="evidence" value="ECO:0007669"/>
    <property type="project" value="UniProtKB-UniRule"/>
</dbReference>
<dbReference type="CDD" id="cd01285">
    <property type="entry name" value="nucleoside_deaminase"/>
    <property type="match status" value="1"/>
</dbReference>
<evidence type="ECO:0000256" key="5">
    <source>
        <dbReference type="ARBA" id="ARBA00048045"/>
    </source>
</evidence>
<keyword evidence="9" id="KW-1185">Reference proteome</keyword>
<feature type="binding site" evidence="6">
    <location>
        <position position="68"/>
    </location>
    <ligand>
        <name>Zn(2+)</name>
        <dbReference type="ChEBI" id="CHEBI:29105"/>
        <note>catalytic</note>
    </ligand>
</feature>
<comment type="similarity">
    <text evidence="6">Belongs to the cytidine and deoxycytidylate deaminase family.</text>
</comment>
<dbReference type="EMBL" id="CANL01000067">
    <property type="protein sequence ID" value="CCM65426.1"/>
    <property type="molecule type" value="Genomic_DNA"/>
</dbReference>
<evidence type="ECO:0000313" key="9">
    <source>
        <dbReference type="Proteomes" id="UP000018291"/>
    </source>
</evidence>
<evidence type="ECO:0000256" key="4">
    <source>
        <dbReference type="ARBA" id="ARBA00022833"/>
    </source>
</evidence>
<dbReference type="InterPro" id="IPR002125">
    <property type="entry name" value="CMP_dCMP_dom"/>
</dbReference>
<comment type="function">
    <text evidence="6">Catalyzes the deamination of adenosine to inosine at the wobble position 34 of tRNA(Arg2).</text>
</comment>
<dbReference type="GO" id="GO:0008270">
    <property type="term" value="F:zinc ion binding"/>
    <property type="evidence" value="ECO:0007669"/>
    <property type="project" value="UniProtKB-UniRule"/>
</dbReference>
<dbReference type="STRING" id="1229780.BN381_70125"/>
<protein>
    <recommendedName>
        <fullName evidence="6">tRNA-specific adenosine deaminase</fullName>
        <ecNumber evidence="6">3.5.4.33</ecNumber>
    </recommendedName>
</protein>
<dbReference type="PANTHER" id="PTHR11079:SF202">
    <property type="entry name" value="TRNA-SPECIFIC ADENOSINE DEAMINASE"/>
    <property type="match status" value="1"/>
</dbReference>
<dbReference type="GO" id="GO:0002100">
    <property type="term" value="P:tRNA wobble adenosine to inosine editing"/>
    <property type="evidence" value="ECO:0007669"/>
    <property type="project" value="UniProtKB-UniRule"/>
</dbReference>
<proteinExistence type="inferred from homology"/>
<dbReference type="InterPro" id="IPR028883">
    <property type="entry name" value="tRNA_aden_deaminase"/>
</dbReference>
<dbReference type="EC" id="3.5.4.33" evidence="6"/>
<feature type="binding site" evidence="6">
    <location>
        <position position="101"/>
    </location>
    <ligand>
        <name>Zn(2+)</name>
        <dbReference type="ChEBI" id="CHEBI:29105"/>
        <note>catalytic</note>
    </ligand>
</feature>
<feature type="active site" description="Proton donor" evidence="6">
    <location>
        <position position="70"/>
    </location>
</feature>
<comment type="cofactor">
    <cofactor evidence="6">
        <name>Zn(2+)</name>
        <dbReference type="ChEBI" id="CHEBI:29105"/>
    </cofactor>
    <text evidence="6">Binds 1 zinc ion per subunit.</text>
</comment>
<keyword evidence="3 6" id="KW-0378">Hydrolase</keyword>
<keyword evidence="4 6" id="KW-0862">Zinc</keyword>
<feature type="binding site" evidence="6">
    <location>
        <position position="98"/>
    </location>
    <ligand>
        <name>Zn(2+)</name>
        <dbReference type="ChEBI" id="CHEBI:29105"/>
        <note>catalytic</note>
    </ligand>
</feature>
<evidence type="ECO:0000256" key="2">
    <source>
        <dbReference type="ARBA" id="ARBA00022723"/>
    </source>
</evidence>
<keyword evidence="1 6" id="KW-0819">tRNA processing</keyword>
<dbReference type="Proteomes" id="UP000018291">
    <property type="component" value="Unassembled WGS sequence"/>
</dbReference>
<comment type="subunit">
    <text evidence="6">Homodimer.</text>
</comment>
<accession>R4Z6L5</accession>
<evidence type="ECO:0000256" key="6">
    <source>
        <dbReference type="HAMAP-Rule" id="MF_00972"/>
    </source>
</evidence>
<evidence type="ECO:0000259" key="7">
    <source>
        <dbReference type="PROSITE" id="PS51747"/>
    </source>
</evidence>
<organism evidence="8 9">
    <name type="scientific">Candidatus Neomicrothrix parvicella RN1</name>
    <dbReference type="NCBI Taxonomy" id="1229780"/>
    <lineage>
        <taxon>Bacteria</taxon>
        <taxon>Bacillati</taxon>
        <taxon>Actinomycetota</taxon>
        <taxon>Acidimicrobiia</taxon>
        <taxon>Acidimicrobiales</taxon>
        <taxon>Microthrixaceae</taxon>
        <taxon>Candidatus Neomicrothrix</taxon>
    </lineage>
</organism>
<reference evidence="8 9" key="1">
    <citation type="journal article" date="2013" name="ISME J.">
        <title>Metabolic model for the filamentous 'Candidatus Microthrix parvicella' based on genomic and metagenomic analyses.</title>
        <authorList>
            <person name="Jon McIlroy S."/>
            <person name="Kristiansen R."/>
            <person name="Albertsen M."/>
            <person name="Michael Karst S."/>
            <person name="Rossetti S."/>
            <person name="Lund Nielsen J."/>
            <person name="Tandoi V."/>
            <person name="James Seviour R."/>
            <person name="Nielsen P.H."/>
        </authorList>
    </citation>
    <scope>NUCLEOTIDE SEQUENCE [LARGE SCALE GENOMIC DNA]</scope>
    <source>
        <strain evidence="8 9">RN1</strain>
    </source>
</reference>
<evidence type="ECO:0000256" key="3">
    <source>
        <dbReference type="ARBA" id="ARBA00022801"/>
    </source>
</evidence>
<keyword evidence="2 6" id="KW-0479">Metal-binding</keyword>
<gene>
    <name evidence="6 8" type="primary">tadA</name>
    <name evidence="8" type="ORF">BN381_70125</name>
</gene>
<dbReference type="InterPro" id="IPR058535">
    <property type="entry name" value="MafB19-deam"/>
</dbReference>
<evidence type="ECO:0000256" key="1">
    <source>
        <dbReference type="ARBA" id="ARBA00022694"/>
    </source>
</evidence>
<sequence>MNAAEFGRPSPDHPAPGTIGAWMVAALSEAHSALEHGDVPVGAVVVIDGRIVAARHNERELTGDPTAHAEVLALRDAAATRDGWRLSDATLVVTLEPCPMCAGAALAARVGSVVFAAPDPAGGALGSSYHVGSDPRLGYEFDVVSGPGALESAELLRAFFGDRRA</sequence>
<dbReference type="Gene3D" id="3.40.140.10">
    <property type="entry name" value="Cytidine Deaminase, domain 2"/>
    <property type="match status" value="1"/>
</dbReference>
<evidence type="ECO:0000313" key="8">
    <source>
        <dbReference type="EMBL" id="CCM65426.1"/>
    </source>
</evidence>
<dbReference type="eggNOG" id="COG0590">
    <property type="taxonomic scope" value="Bacteria"/>
</dbReference>
<name>R4Z6L5_9ACTN</name>